<dbReference type="GO" id="GO:0140359">
    <property type="term" value="F:ABC-type transporter activity"/>
    <property type="evidence" value="ECO:0007669"/>
    <property type="project" value="InterPro"/>
</dbReference>
<feature type="transmembrane region" description="Helical" evidence="1">
    <location>
        <begin position="188"/>
        <end position="206"/>
    </location>
</feature>
<dbReference type="Pfam" id="PF12679">
    <property type="entry name" value="ABC2_membrane_2"/>
    <property type="match status" value="1"/>
</dbReference>
<protein>
    <submittedName>
        <fullName evidence="2">ABC transporter</fullName>
    </submittedName>
</protein>
<keyword evidence="1" id="KW-0812">Transmembrane</keyword>
<feature type="transmembrane region" description="Helical" evidence="1">
    <location>
        <begin position="122"/>
        <end position="147"/>
    </location>
</feature>
<dbReference type="KEGG" id="spoa:EQM13_15770"/>
<dbReference type="Proteomes" id="UP000287969">
    <property type="component" value="Chromosome"/>
</dbReference>
<dbReference type="PANTHER" id="PTHR37305">
    <property type="entry name" value="INTEGRAL MEMBRANE PROTEIN-RELATED"/>
    <property type="match status" value="1"/>
</dbReference>
<gene>
    <name evidence="2" type="ORF">EQM13_15770</name>
</gene>
<accession>A0A410QFY3</accession>
<dbReference type="PANTHER" id="PTHR37305:SF1">
    <property type="entry name" value="MEMBRANE PROTEIN"/>
    <property type="match status" value="1"/>
</dbReference>
<evidence type="ECO:0000256" key="1">
    <source>
        <dbReference type="SAM" id="Phobius"/>
    </source>
</evidence>
<keyword evidence="1" id="KW-1133">Transmembrane helix</keyword>
<dbReference type="AlphaFoldDB" id="A0A410QFY3"/>
<organism evidence="2 3">
    <name type="scientific">Acidilutibacter cellobiosedens</name>
    <dbReference type="NCBI Taxonomy" id="2507161"/>
    <lineage>
        <taxon>Bacteria</taxon>
        <taxon>Bacillati</taxon>
        <taxon>Bacillota</taxon>
        <taxon>Tissierellia</taxon>
        <taxon>Tissierellales</taxon>
        <taxon>Acidilutibacteraceae</taxon>
        <taxon>Acidilutibacter</taxon>
    </lineage>
</organism>
<evidence type="ECO:0000313" key="3">
    <source>
        <dbReference type="Proteomes" id="UP000287969"/>
    </source>
</evidence>
<dbReference type="EMBL" id="CP035282">
    <property type="protein sequence ID" value="QAT62920.1"/>
    <property type="molecule type" value="Genomic_DNA"/>
</dbReference>
<keyword evidence="1" id="KW-0472">Membrane</keyword>
<dbReference type="OrthoDB" id="9800309at2"/>
<keyword evidence="3" id="KW-1185">Reference proteome</keyword>
<proteinExistence type="predicted"/>
<dbReference type="GO" id="GO:0005886">
    <property type="term" value="C:plasma membrane"/>
    <property type="evidence" value="ECO:0007669"/>
    <property type="project" value="UniProtKB-SubCell"/>
</dbReference>
<name>A0A410QFY3_9FIRM</name>
<feature type="transmembrane region" description="Helical" evidence="1">
    <location>
        <begin position="159"/>
        <end position="181"/>
    </location>
</feature>
<evidence type="ECO:0000313" key="2">
    <source>
        <dbReference type="EMBL" id="QAT62920.1"/>
    </source>
</evidence>
<feature type="transmembrane region" description="Helical" evidence="1">
    <location>
        <begin position="239"/>
        <end position="258"/>
    </location>
</feature>
<sequence length="265" mass="29167">MTNIFLRELKANRKAIIIWSVCMFLLVVSGMSKYTAYSSSGTNNEVFNKMPHTMKAILGIGSFDVTTISGFFALMFLYIELTAAIHAALLGSGIIAKEERDKTAEFLMVKPVSRTTIVTSKLLAALVNVLILNLVALFSSIIMVSSYNKGSDISGEVTMFLLSMFIVQLIFMSLGALLSALMKNPKTSGSLATGIMLGGYVIYIITDLTDRLNALKVLSPFKYFSYEDIIKGKGLSSSAVILSILLVAVFFALTYFFYRRRDLKV</sequence>
<feature type="transmembrane region" description="Helical" evidence="1">
    <location>
        <begin position="16"/>
        <end position="36"/>
    </location>
</feature>
<feature type="transmembrane region" description="Helical" evidence="1">
    <location>
        <begin position="56"/>
        <end position="79"/>
    </location>
</feature>
<reference evidence="3" key="1">
    <citation type="submission" date="2019-01" db="EMBL/GenBank/DDBJ databases">
        <title>Draft genomes of a novel of Sporanaerobacter strains.</title>
        <authorList>
            <person name="Ma S."/>
        </authorList>
    </citation>
    <scope>NUCLEOTIDE SEQUENCE [LARGE SCALE GENOMIC DNA]</scope>
    <source>
        <strain evidence="3">NJN-17</strain>
    </source>
</reference>